<dbReference type="InterPro" id="IPR018958">
    <property type="entry name" value="Knr4/Smi1-like_dom"/>
</dbReference>
<organism evidence="2 3">
    <name type="scientific">Peribacillus simplex</name>
    <dbReference type="NCBI Taxonomy" id="1478"/>
    <lineage>
        <taxon>Bacteria</taxon>
        <taxon>Bacillati</taxon>
        <taxon>Bacillota</taxon>
        <taxon>Bacilli</taxon>
        <taxon>Bacillales</taxon>
        <taxon>Bacillaceae</taxon>
        <taxon>Peribacillus</taxon>
    </lineage>
</organism>
<dbReference type="Pfam" id="PF14568">
    <property type="entry name" value="SUKH_6"/>
    <property type="match status" value="1"/>
</dbReference>
<protein>
    <submittedName>
        <fullName evidence="2">Cell wall assembly/cell proliferation coordinating protein</fullName>
    </submittedName>
</protein>
<evidence type="ECO:0000313" key="2">
    <source>
        <dbReference type="EMBL" id="CEG34777.1"/>
    </source>
</evidence>
<dbReference type="InterPro" id="IPR037883">
    <property type="entry name" value="Knr4/Smi1-like_sf"/>
</dbReference>
<name>A0AAN2PL57_9BACI</name>
<dbReference type="AlphaFoldDB" id="A0AAN2PL57"/>
<sequence length="344" mass="40541">MQETINQFLGSDFNGQCYLARRHKLAPLTDEMVKKAEEKLKIKLPQSYINILKDQNGGYIKFNSYPTDVPTSWADDHINVDHIFGISQEDGILKSEYFIEEWEMPQGLVLFNGDGHTWIAFDYRHVSSEPPIVYIDNEEEKIIKIANHFDEFLEGLYTEESEPFDEVEPQMEGYSKEDFETLIQKDNVEEISSVITYLSQFESDVDWVSKQFMILSKHPDKYLRSDIANTVWNFLTYRLDNETIHEFIEVFKNDTDIDVRMYAEMIIEKLNYSYEDLKKDLGFDNRVSFSYQDHIYHINDHSGQWHLSDYEFDLQSFSTTEELLQQATLDGKSLEEIWGNVKIL</sequence>
<dbReference type="SMART" id="SM00860">
    <property type="entry name" value="SMI1_KNR4"/>
    <property type="match status" value="1"/>
</dbReference>
<reference evidence="2 3" key="1">
    <citation type="journal article" date="2014" name="Genome Announc.">
        <title>Genome Sequence of Bacillus simplex Strain P558, Isolated from a Human Fecal Sample.</title>
        <authorList>
            <person name="Croce O."/>
            <person name="Hugon P."/>
            <person name="Lagier J.C."/>
            <person name="Bibi F."/>
            <person name="Robert C."/>
            <person name="Azhar E.I."/>
            <person name="Raoult D."/>
            <person name="Fournier P.E."/>
        </authorList>
    </citation>
    <scope>NUCLEOTIDE SEQUENCE [LARGE SCALE GENOMIC DNA]</scope>
    <source>
        <strain evidence="2 3">P558</strain>
    </source>
</reference>
<evidence type="ECO:0000313" key="3">
    <source>
        <dbReference type="Proteomes" id="UP000182110"/>
    </source>
</evidence>
<dbReference type="Proteomes" id="UP000182110">
    <property type="component" value="Unassembled WGS sequence"/>
</dbReference>
<evidence type="ECO:0000259" key="1">
    <source>
        <dbReference type="SMART" id="SM00860"/>
    </source>
</evidence>
<accession>A0AAN2PL57</accession>
<comment type="caution">
    <text evidence="2">The sequence shown here is derived from an EMBL/GenBank/DDBJ whole genome shotgun (WGS) entry which is preliminary data.</text>
</comment>
<proteinExistence type="predicted"/>
<gene>
    <name evidence="2" type="ORF">BN1180_04982</name>
</gene>
<feature type="domain" description="Knr4/Smi1-like" evidence="1">
    <location>
        <begin position="27"/>
        <end position="155"/>
    </location>
</feature>
<keyword evidence="3" id="KW-1185">Reference proteome</keyword>
<dbReference type="EMBL" id="CCXW01000001">
    <property type="protein sequence ID" value="CEG34777.1"/>
    <property type="molecule type" value="Genomic_DNA"/>
</dbReference>
<dbReference type="SUPFAM" id="SSF160631">
    <property type="entry name" value="SMI1/KNR4-like"/>
    <property type="match status" value="1"/>
</dbReference>
<dbReference type="Gene3D" id="3.40.1580.10">
    <property type="entry name" value="SMI1/KNR4-like"/>
    <property type="match status" value="1"/>
</dbReference>